<accession>A0A814MPE0</accession>
<evidence type="ECO:0000313" key="2">
    <source>
        <dbReference type="Proteomes" id="UP000663879"/>
    </source>
</evidence>
<keyword evidence="2" id="KW-1185">Reference proteome</keyword>
<sequence length="75" mass="8632">SYTTLIINMTSYKKTSYPTYQPSKIVKVTNHGEDKDADESMMIAENESEMKSGLCTTKFTRSDFIKYYQNIDGKN</sequence>
<protein>
    <submittedName>
        <fullName evidence="1">Uncharacterized protein</fullName>
    </submittedName>
</protein>
<name>A0A814MPE0_9BILA</name>
<feature type="non-terminal residue" evidence="1">
    <location>
        <position position="1"/>
    </location>
</feature>
<proteinExistence type="predicted"/>
<dbReference type="Proteomes" id="UP000663879">
    <property type="component" value="Unassembled WGS sequence"/>
</dbReference>
<comment type="caution">
    <text evidence="1">The sequence shown here is derived from an EMBL/GenBank/DDBJ whole genome shotgun (WGS) entry which is preliminary data.</text>
</comment>
<dbReference type="AlphaFoldDB" id="A0A814MPE0"/>
<dbReference type="EMBL" id="CAJNOC010006582">
    <property type="protein sequence ID" value="CAF1081066.1"/>
    <property type="molecule type" value="Genomic_DNA"/>
</dbReference>
<reference evidence="1" key="1">
    <citation type="submission" date="2021-02" db="EMBL/GenBank/DDBJ databases">
        <authorList>
            <person name="Nowell W R."/>
        </authorList>
    </citation>
    <scope>NUCLEOTIDE SEQUENCE</scope>
    <source>
        <strain evidence="1">Ploen Becks lab</strain>
    </source>
</reference>
<organism evidence="1 2">
    <name type="scientific">Brachionus calyciflorus</name>
    <dbReference type="NCBI Taxonomy" id="104777"/>
    <lineage>
        <taxon>Eukaryota</taxon>
        <taxon>Metazoa</taxon>
        <taxon>Spiralia</taxon>
        <taxon>Gnathifera</taxon>
        <taxon>Rotifera</taxon>
        <taxon>Eurotatoria</taxon>
        <taxon>Monogononta</taxon>
        <taxon>Pseudotrocha</taxon>
        <taxon>Ploima</taxon>
        <taxon>Brachionidae</taxon>
        <taxon>Brachionus</taxon>
    </lineage>
</organism>
<evidence type="ECO:0000313" key="1">
    <source>
        <dbReference type="EMBL" id="CAF1081066.1"/>
    </source>
</evidence>
<gene>
    <name evidence="1" type="ORF">OXX778_LOCUS20196</name>
</gene>